<dbReference type="NCBIfam" id="NF033218">
    <property type="entry name" value="anchor_AmaP"/>
    <property type="match status" value="1"/>
</dbReference>
<protein>
    <submittedName>
        <fullName evidence="2">Alkaline shock response membrane anchor protein AmaP</fullName>
    </submittedName>
</protein>
<keyword evidence="1" id="KW-0472">Membrane</keyword>
<name>A0ABP6KPD8_9ENTE</name>
<comment type="caution">
    <text evidence="2">The sequence shown here is derived from an EMBL/GenBank/DDBJ whole genome shotgun (WGS) entry which is preliminary data.</text>
</comment>
<dbReference type="Proteomes" id="UP001501577">
    <property type="component" value="Unassembled WGS sequence"/>
</dbReference>
<proteinExistence type="predicted"/>
<keyword evidence="1" id="KW-0812">Transmembrane</keyword>
<accession>A0ABP6KPD8</accession>
<evidence type="ECO:0000256" key="1">
    <source>
        <dbReference type="SAM" id="Phobius"/>
    </source>
</evidence>
<organism evidence="2 3">
    <name type="scientific">Tetragenococcus solitarius</name>
    <dbReference type="NCBI Taxonomy" id="71453"/>
    <lineage>
        <taxon>Bacteria</taxon>
        <taxon>Bacillati</taxon>
        <taxon>Bacillota</taxon>
        <taxon>Bacilli</taxon>
        <taxon>Lactobacillales</taxon>
        <taxon>Enterococcaceae</taxon>
        <taxon>Tetragenococcus</taxon>
    </lineage>
</organism>
<reference evidence="3" key="1">
    <citation type="journal article" date="2019" name="Int. J. Syst. Evol. Microbiol.">
        <title>The Global Catalogue of Microorganisms (GCM) 10K type strain sequencing project: providing services to taxonomists for standard genome sequencing and annotation.</title>
        <authorList>
            <consortium name="The Broad Institute Genomics Platform"/>
            <consortium name="The Broad Institute Genome Sequencing Center for Infectious Disease"/>
            <person name="Wu L."/>
            <person name="Ma J."/>
        </authorList>
    </citation>
    <scope>NUCLEOTIDE SEQUENCE [LARGE SCALE GENOMIC DNA]</scope>
    <source>
        <strain evidence="3">JCM 8736</strain>
    </source>
</reference>
<dbReference type="EMBL" id="BAAAXQ010000034">
    <property type="protein sequence ID" value="GAA3016883.1"/>
    <property type="molecule type" value="Genomic_DNA"/>
</dbReference>
<dbReference type="RefSeq" id="WP_068710068.1">
    <property type="nucleotide sequence ID" value="NZ_BAAAXQ010000034.1"/>
</dbReference>
<feature type="transmembrane region" description="Helical" evidence="1">
    <location>
        <begin position="54"/>
        <end position="75"/>
    </location>
</feature>
<sequence>MGKMRKLLFSILLLGLFITLFFVFIENQQAIHLPVRFISMYDYPGIEPYVQPVLFWLSAVFIVIAVLLLIVTIFYPKKSSTLTVEHKNGTLKIQRRAIENFVLKIVQKEPFIENPMVKAKMSKKKIRIKIAGNMRKTMSVPEKQEELIDEVKNEVSNLMGTTENIETEVRLQDYQKDSANQQNKVQ</sequence>
<evidence type="ECO:0000313" key="3">
    <source>
        <dbReference type="Proteomes" id="UP001501577"/>
    </source>
</evidence>
<keyword evidence="1" id="KW-1133">Transmembrane helix</keyword>
<gene>
    <name evidence="2" type="primary">amaP_2</name>
    <name evidence="2" type="ORF">GCM10019998_11390</name>
</gene>
<keyword evidence="3" id="KW-1185">Reference proteome</keyword>
<evidence type="ECO:0000313" key="2">
    <source>
        <dbReference type="EMBL" id="GAA3016883.1"/>
    </source>
</evidence>